<dbReference type="RefSeq" id="XP_002780264.1">
    <property type="nucleotide sequence ID" value="XM_002780218.1"/>
</dbReference>
<accession>C5KU17</accession>
<dbReference type="InParanoid" id="C5KU17"/>
<gene>
    <name evidence="1" type="ORF">Pmar_PMAR019165</name>
</gene>
<evidence type="ECO:0000313" key="2">
    <source>
        <dbReference type="Proteomes" id="UP000007800"/>
    </source>
</evidence>
<evidence type="ECO:0000313" key="1">
    <source>
        <dbReference type="EMBL" id="EER12059.1"/>
    </source>
</evidence>
<dbReference type="Proteomes" id="UP000007800">
    <property type="component" value="Unassembled WGS sequence"/>
</dbReference>
<proteinExistence type="predicted"/>
<protein>
    <submittedName>
        <fullName evidence="1">Uncharacterized protein</fullName>
    </submittedName>
</protein>
<dbReference type="EMBL" id="GG676180">
    <property type="protein sequence ID" value="EER12059.1"/>
    <property type="molecule type" value="Genomic_DNA"/>
</dbReference>
<reference evidence="1 2" key="1">
    <citation type="submission" date="2008-07" db="EMBL/GenBank/DDBJ databases">
        <authorList>
            <person name="El-Sayed N."/>
            <person name="Caler E."/>
            <person name="Inman J."/>
            <person name="Amedeo P."/>
            <person name="Hass B."/>
            <person name="Wortman J."/>
        </authorList>
    </citation>
    <scope>NUCLEOTIDE SEQUENCE [LARGE SCALE GENOMIC DNA]</scope>
    <source>
        <strain evidence="2">ATCC 50983 / TXsc</strain>
    </source>
</reference>
<sequence>MPFVTSEGGITQVETVRLSEARRSTENLRAAVLEGVYTHYAEKAGIEDEEFDPDEYVEMIEKGPGPSLAERRLVRYAFLNGYDDALLAVEKGELSGRSDRVKEEVAAVYVDLHPRELSYGVPTACKFEPAGLLPVPQNLQLDDAPRCSIEKYDKVMSANQPPPCDAEDRSR</sequence>
<dbReference type="AlphaFoldDB" id="C5KU17"/>
<dbReference type="GeneID" id="9060972"/>
<name>C5KU17_PERM5</name>
<keyword evidence="2" id="KW-1185">Reference proteome</keyword>
<organism evidence="2">
    <name type="scientific">Perkinsus marinus (strain ATCC 50983 / TXsc)</name>
    <dbReference type="NCBI Taxonomy" id="423536"/>
    <lineage>
        <taxon>Eukaryota</taxon>
        <taxon>Sar</taxon>
        <taxon>Alveolata</taxon>
        <taxon>Perkinsozoa</taxon>
        <taxon>Perkinsea</taxon>
        <taxon>Perkinsida</taxon>
        <taxon>Perkinsidae</taxon>
        <taxon>Perkinsus</taxon>
    </lineage>
</organism>